<dbReference type="SMART" id="SM00332">
    <property type="entry name" value="PP2Cc"/>
    <property type="match status" value="1"/>
</dbReference>
<dbReference type="SUPFAM" id="SSF81606">
    <property type="entry name" value="PP2C-like"/>
    <property type="match status" value="1"/>
</dbReference>
<comment type="caution">
    <text evidence="2">The sequence shown here is derived from an EMBL/GenBank/DDBJ whole genome shotgun (WGS) entry which is preliminary data.</text>
</comment>
<protein>
    <submittedName>
        <fullName evidence="2">Serine/threonine protein phosphatase PrpC</fullName>
    </submittedName>
</protein>
<dbReference type="Proteomes" id="UP000245412">
    <property type="component" value="Unassembled WGS sequence"/>
</dbReference>
<proteinExistence type="predicted"/>
<dbReference type="PROSITE" id="PS51746">
    <property type="entry name" value="PPM_2"/>
    <property type="match status" value="1"/>
</dbReference>
<dbReference type="EMBL" id="QGGY01000001">
    <property type="protein sequence ID" value="PWJ78949.1"/>
    <property type="molecule type" value="Genomic_DNA"/>
</dbReference>
<reference evidence="2 3" key="1">
    <citation type="submission" date="2018-05" db="EMBL/GenBank/DDBJ databases">
        <authorList>
            <person name="Goeker M."/>
            <person name="Huntemann M."/>
            <person name="Clum A."/>
            <person name="Pillay M."/>
            <person name="Palaniappan K."/>
            <person name="Varghese N."/>
            <person name="Mikhailova N."/>
            <person name="Stamatis D."/>
            <person name="Reddy T."/>
            <person name="Daum C."/>
            <person name="Shapiro N."/>
            <person name="Ivanova N."/>
            <person name="Kyrpides N."/>
            <person name="Woyke T."/>
        </authorList>
    </citation>
    <scope>NUCLEOTIDE SEQUENCE [LARGE SCALE GENOMIC DNA]</scope>
    <source>
        <strain evidence="2 3">DSM 26524</strain>
    </source>
</reference>
<keyword evidence="3" id="KW-1185">Reference proteome</keyword>
<dbReference type="GO" id="GO:0004722">
    <property type="term" value="F:protein serine/threonine phosphatase activity"/>
    <property type="evidence" value="ECO:0007669"/>
    <property type="project" value="InterPro"/>
</dbReference>
<dbReference type="RefSeq" id="WP_109624385.1">
    <property type="nucleotide sequence ID" value="NZ_JANKBI010000001.1"/>
</dbReference>
<name>A0AB73TA18_9FIRM</name>
<evidence type="ECO:0000313" key="2">
    <source>
        <dbReference type="EMBL" id="PWJ78949.1"/>
    </source>
</evidence>
<dbReference type="InterPro" id="IPR015655">
    <property type="entry name" value="PP2C"/>
</dbReference>
<accession>A0AB73TA18</accession>
<evidence type="ECO:0000313" key="3">
    <source>
        <dbReference type="Proteomes" id="UP000245412"/>
    </source>
</evidence>
<feature type="domain" description="PPM-type phosphatase" evidence="1">
    <location>
        <begin position="4"/>
        <end position="237"/>
    </location>
</feature>
<organism evidence="2 3">
    <name type="scientific">Murimonas intestini</name>
    <dbReference type="NCBI Taxonomy" id="1337051"/>
    <lineage>
        <taxon>Bacteria</taxon>
        <taxon>Bacillati</taxon>
        <taxon>Bacillota</taxon>
        <taxon>Clostridia</taxon>
        <taxon>Lachnospirales</taxon>
        <taxon>Lachnospiraceae</taxon>
        <taxon>Murimonas</taxon>
    </lineage>
</organism>
<dbReference type="Gene3D" id="3.60.40.10">
    <property type="entry name" value="PPM-type phosphatase domain"/>
    <property type="match status" value="1"/>
</dbReference>
<dbReference type="PANTHER" id="PTHR13832">
    <property type="entry name" value="PROTEIN PHOSPHATASE 2C"/>
    <property type="match status" value="1"/>
</dbReference>
<dbReference type="InterPro" id="IPR001932">
    <property type="entry name" value="PPM-type_phosphatase-like_dom"/>
</dbReference>
<dbReference type="AlphaFoldDB" id="A0AB73TA18"/>
<sequence length="244" mass="26932">MKIQSAQCSMKGGRPYNEDTAFFTSTPSGFLAVVADGLGGCGGGETASRVAAEVLTEEFLAKPEITEENINAILQCANKAVLSHQTPGQEMKTTLAALLAHKDVYAAVHVGDSRIYHFRDGQLIFRTEDHSVPQMAVLAGEITEGQIRFHEDRNRVLRALGGDKGVKPNIRIWEGSTDRDAFLLCSDGFWEYVWETEMMADLAKSDTPQKWLDYMIGRLGKRYSEKNDNFSAVAVFTDGGFQNL</sequence>
<dbReference type="SMART" id="SM00331">
    <property type="entry name" value="PP2C_SIG"/>
    <property type="match status" value="1"/>
</dbReference>
<gene>
    <name evidence="2" type="ORF">C7383_101325</name>
</gene>
<evidence type="ECO:0000259" key="1">
    <source>
        <dbReference type="PROSITE" id="PS51746"/>
    </source>
</evidence>
<dbReference type="CDD" id="cd00143">
    <property type="entry name" value="PP2Cc"/>
    <property type="match status" value="1"/>
</dbReference>
<dbReference type="InterPro" id="IPR036457">
    <property type="entry name" value="PPM-type-like_dom_sf"/>
</dbReference>
<dbReference type="Pfam" id="PF13672">
    <property type="entry name" value="PP2C_2"/>
    <property type="match status" value="1"/>
</dbReference>
<dbReference type="PANTHER" id="PTHR13832:SF827">
    <property type="entry name" value="PROTEIN PHOSPHATASE 1L"/>
    <property type="match status" value="1"/>
</dbReference>